<dbReference type="GO" id="GO:0009279">
    <property type="term" value="C:cell outer membrane"/>
    <property type="evidence" value="ECO:0007669"/>
    <property type="project" value="UniProtKB-SubCell"/>
</dbReference>
<evidence type="ECO:0000313" key="10">
    <source>
        <dbReference type="EMBL" id="MBU3814585.1"/>
    </source>
</evidence>
<comment type="caution">
    <text evidence="10">The sequence shown here is derived from an EMBL/GenBank/DDBJ whole genome shotgun (WGS) entry which is preliminary data.</text>
</comment>
<comment type="subcellular location">
    <subcellularLocation>
        <location evidence="1">Cell outer membrane</location>
    </subcellularLocation>
</comment>
<keyword evidence="5" id="KW-0812">Transmembrane</keyword>
<reference evidence="10" key="2">
    <citation type="submission" date="2021-04" db="EMBL/GenBank/DDBJ databases">
        <authorList>
            <person name="Gilroy R."/>
        </authorList>
    </citation>
    <scope>NUCLEOTIDE SEQUENCE</scope>
    <source>
        <strain evidence="10">B3-3758</strain>
    </source>
</reference>
<evidence type="ECO:0000256" key="9">
    <source>
        <dbReference type="SAM" id="SignalP"/>
    </source>
</evidence>
<protein>
    <submittedName>
        <fullName evidence="10">TolC family protein</fullName>
    </submittedName>
</protein>
<feature type="chain" id="PRO_5039733114" evidence="9">
    <location>
        <begin position="29"/>
        <end position="442"/>
    </location>
</feature>
<organism evidence="10 11">
    <name type="scientific">Candidatus Bacteroides intestinipullorum</name>
    <dbReference type="NCBI Taxonomy" id="2838471"/>
    <lineage>
        <taxon>Bacteria</taxon>
        <taxon>Pseudomonadati</taxon>
        <taxon>Bacteroidota</taxon>
        <taxon>Bacteroidia</taxon>
        <taxon>Bacteroidales</taxon>
        <taxon>Bacteroidaceae</taxon>
        <taxon>Bacteroides</taxon>
    </lineage>
</organism>
<evidence type="ECO:0000256" key="7">
    <source>
        <dbReference type="ARBA" id="ARBA00023237"/>
    </source>
</evidence>
<dbReference type="SUPFAM" id="SSF56954">
    <property type="entry name" value="Outer membrane efflux proteins (OEP)"/>
    <property type="match status" value="1"/>
</dbReference>
<evidence type="ECO:0000256" key="3">
    <source>
        <dbReference type="ARBA" id="ARBA00022448"/>
    </source>
</evidence>
<keyword evidence="7" id="KW-0998">Cell outer membrane</keyword>
<evidence type="ECO:0000256" key="4">
    <source>
        <dbReference type="ARBA" id="ARBA00022452"/>
    </source>
</evidence>
<feature type="coiled-coil region" evidence="8">
    <location>
        <begin position="336"/>
        <end position="396"/>
    </location>
</feature>
<keyword evidence="8" id="KW-0175">Coiled coil</keyword>
<dbReference type="InterPro" id="IPR051906">
    <property type="entry name" value="TolC-like"/>
</dbReference>
<feature type="signal peptide" evidence="9">
    <location>
        <begin position="1"/>
        <end position="28"/>
    </location>
</feature>
<dbReference type="EMBL" id="JAHLFO010000118">
    <property type="protein sequence ID" value="MBU3814585.1"/>
    <property type="molecule type" value="Genomic_DNA"/>
</dbReference>
<comment type="similarity">
    <text evidence="2">Belongs to the outer membrane factor (OMF) (TC 1.B.17) family.</text>
</comment>
<keyword evidence="3" id="KW-0813">Transport</keyword>
<keyword evidence="4" id="KW-1134">Transmembrane beta strand</keyword>
<proteinExistence type="inferred from homology"/>
<accession>A0A9E2KI50</accession>
<dbReference type="AlphaFoldDB" id="A0A9E2KI50"/>
<keyword evidence="9" id="KW-0732">Signal</keyword>
<sequence length="442" mass="51199">MRKATRHHIPSFGLLCLLACFLPMAAMAQTDSLDLSIEQLFERGMKHSLPIEADRLQESIAREEAQTARRNLLPDIEVGLRGAFVGQPVVWQHGLSDATRPKSPHWSQNYAVDFTQPLYEGGRLKYAVRRADLQRRIAALQTATDRADIKLTLLDHYLELFSLYKQHLVLRRNIDESERRLVDIRRMKREGLITNNDVLRSEMQLTDNRLALQQTENDISLVSRQLDILLGLDENLLLRPDTTLLYRTYTLDACEDYIAQAYTADPAMLLLQQQTRLAQNDIRLTRAERLPRLSLYASNTLARPLSRTMDDLYNNTWNIGLSLSYPLSSLYRTKNRLNAARRAVDLRRNAEAQKQQEIRLTVHSAYLHHREAVERVEALKLSVRQAEENYRIMRNRYLNQLAILTDLLDADNLRLNAELQLTTARTQVIRTYYELQRAAGRL</sequence>
<name>A0A9E2KI50_9BACE</name>
<dbReference type="GO" id="GO:0015562">
    <property type="term" value="F:efflux transmembrane transporter activity"/>
    <property type="evidence" value="ECO:0007669"/>
    <property type="project" value="InterPro"/>
</dbReference>
<dbReference type="GO" id="GO:1990281">
    <property type="term" value="C:efflux pump complex"/>
    <property type="evidence" value="ECO:0007669"/>
    <property type="project" value="TreeGrafter"/>
</dbReference>
<keyword evidence="6" id="KW-0472">Membrane</keyword>
<dbReference type="GO" id="GO:0015288">
    <property type="term" value="F:porin activity"/>
    <property type="evidence" value="ECO:0007669"/>
    <property type="project" value="TreeGrafter"/>
</dbReference>
<evidence type="ECO:0000256" key="8">
    <source>
        <dbReference type="SAM" id="Coils"/>
    </source>
</evidence>
<evidence type="ECO:0000256" key="5">
    <source>
        <dbReference type="ARBA" id="ARBA00022692"/>
    </source>
</evidence>
<gene>
    <name evidence="10" type="ORF">H9791_08790</name>
</gene>
<dbReference type="PANTHER" id="PTHR30026:SF23">
    <property type="entry name" value="TO APRF-PUTATIVE OUTER MEMBRANE EFFLUX PROTEIN OR SECRETED ALKALINE PHOSPHATASE-RELATED"/>
    <property type="match status" value="1"/>
</dbReference>
<dbReference type="PANTHER" id="PTHR30026">
    <property type="entry name" value="OUTER MEMBRANE PROTEIN TOLC"/>
    <property type="match status" value="1"/>
</dbReference>
<dbReference type="Gene3D" id="1.20.1600.10">
    <property type="entry name" value="Outer membrane efflux proteins (OEP)"/>
    <property type="match status" value="1"/>
</dbReference>
<dbReference type="Proteomes" id="UP000824236">
    <property type="component" value="Unassembled WGS sequence"/>
</dbReference>
<reference evidence="10" key="1">
    <citation type="journal article" date="2021" name="PeerJ">
        <title>Extensive microbial diversity within the chicken gut microbiome revealed by metagenomics and culture.</title>
        <authorList>
            <person name="Gilroy R."/>
            <person name="Ravi A."/>
            <person name="Getino M."/>
            <person name="Pursley I."/>
            <person name="Horton D.L."/>
            <person name="Alikhan N.F."/>
            <person name="Baker D."/>
            <person name="Gharbi K."/>
            <person name="Hall N."/>
            <person name="Watson M."/>
            <person name="Adriaenssens E.M."/>
            <person name="Foster-Nyarko E."/>
            <person name="Jarju S."/>
            <person name="Secka A."/>
            <person name="Antonio M."/>
            <person name="Oren A."/>
            <person name="Chaudhuri R.R."/>
            <person name="La Ragione R."/>
            <person name="Hildebrand F."/>
            <person name="Pallen M.J."/>
        </authorList>
    </citation>
    <scope>NUCLEOTIDE SEQUENCE</scope>
    <source>
        <strain evidence="10">B3-3758</strain>
    </source>
</reference>
<dbReference type="Pfam" id="PF02321">
    <property type="entry name" value="OEP"/>
    <property type="match status" value="2"/>
</dbReference>
<evidence type="ECO:0000313" key="11">
    <source>
        <dbReference type="Proteomes" id="UP000824236"/>
    </source>
</evidence>
<dbReference type="InterPro" id="IPR003423">
    <property type="entry name" value="OMP_efflux"/>
</dbReference>
<evidence type="ECO:0000256" key="2">
    <source>
        <dbReference type="ARBA" id="ARBA00007613"/>
    </source>
</evidence>
<evidence type="ECO:0000256" key="1">
    <source>
        <dbReference type="ARBA" id="ARBA00004442"/>
    </source>
</evidence>
<evidence type="ECO:0000256" key="6">
    <source>
        <dbReference type="ARBA" id="ARBA00023136"/>
    </source>
</evidence>